<dbReference type="PROSITE" id="PS50231">
    <property type="entry name" value="RICIN_B_LECTIN"/>
    <property type="match status" value="1"/>
</dbReference>
<dbReference type="SUPFAM" id="SSF50370">
    <property type="entry name" value="Ricin B-like lectins"/>
    <property type="match status" value="1"/>
</dbReference>
<dbReference type="InterPro" id="IPR000772">
    <property type="entry name" value="Ricin_B_lectin"/>
</dbReference>
<dbReference type="InterPro" id="IPR035992">
    <property type="entry name" value="Ricin_B-like_lectins"/>
</dbReference>
<dbReference type="CDD" id="cd23415">
    <property type="entry name" value="beta-trefoil_Ricin_AH"/>
    <property type="match status" value="1"/>
</dbReference>
<keyword evidence="1" id="KW-0732">Signal</keyword>
<proteinExistence type="predicted"/>
<protein>
    <recommendedName>
        <fullName evidence="2">Ricin B lectin domain-containing protein</fullName>
    </recommendedName>
</protein>
<reference evidence="3" key="2">
    <citation type="submission" date="2020-09" db="EMBL/GenBank/DDBJ databases">
        <authorList>
            <person name="Sun Q."/>
            <person name="Ohkuma M."/>
        </authorList>
    </citation>
    <scope>NUCLEOTIDE SEQUENCE</scope>
    <source>
        <strain evidence="3">JCM 3090</strain>
    </source>
</reference>
<dbReference type="AlphaFoldDB" id="A0A8J3FBY2"/>
<dbReference type="RefSeq" id="WP_189171418.1">
    <property type="nucleotide sequence ID" value="NZ_BMQB01000008.1"/>
</dbReference>
<evidence type="ECO:0000256" key="1">
    <source>
        <dbReference type="SAM" id="SignalP"/>
    </source>
</evidence>
<feature type="chain" id="PRO_5035304467" description="Ricin B lectin domain-containing protein" evidence="1">
    <location>
        <begin position="31"/>
        <end position="150"/>
    </location>
</feature>
<dbReference type="EMBL" id="BMQB01000008">
    <property type="protein sequence ID" value="GGK03598.1"/>
    <property type="molecule type" value="Genomic_DNA"/>
</dbReference>
<name>A0A8J3FBY2_9ACTN</name>
<feature type="domain" description="Ricin B lectin" evidence="2">
    <location>
        <begin position="33"/>
        <end position="150"/>
    </location>
</feature>
<dbReference type="SMART" id="SM00458">
    <property type="entry name" value="RICIN"/>
    <property type="match status" value="1"/>
</dbReference>
<comment type="caution">
    <text evidence="3">The sequence shown here is derived from an EMBL/GenBank/DDBJ whole genome shotgun (WGS) entry which is preliminary data.</text>
</comment>
<keyword evidence="4" id="KW-1185">Reference proteome</keyword>
<evidence type="ECO:0000259" key="2">
    <source>
        <dbReference type="SMART" id="SM00458"/>
    </source>
</evidence>
<gene>
    <name evidence="3" type="ORF">GCM10010123_36910</name>
</gene>
<dbReference type="Gene3D" id="2.80.10.50">
    <property type="match status" value="1"/>
</dbReference>
<feature type="signal peptide" evidence="1">
    <location>
        <begin position="1"/>
        <end position="30"/>
    </location>
</feature>
<evidence type="ECO:0000313" key="3">
    <source>
        <dbReference type="EMBL" id="GGK03598.1"/>
    </source>
</evidence>
<dbReference type="Proteomes" id="UP000649739">
    <property type="component" value="Unassembled WGS sequence"/>
</dbReference>
<dbReference type="Pfam" id="PF00652">
    <property type="entry name" value="Ricin_B_lectin"/>
    <property type="match status" value="1"/>
</dbReference>
<accession>A0A8J3FBY2</accession>
<evidence type="ECO:0000313" key="4">
    <source>
        <dbReference type="Proteomes" id="UP000649739"/>
    </source>
</evidence>
<organism evidence="3 4">
    <name type="scientific">Pilimelia anulata</name>
    <dbReference type="NCBI Taxonomy" id="53371"/>
    <lineage>
        <taxon>Bacteria</taxon>
        <taxon>Bacillati</taxon>
        <taxon>Actinomycetota</taxon>
        <taxon>Actinomycetes</taxon>
        <taxon>Micromonosporales</taxon>
        <taxon>Micromonosporaceae</taxon>
        <taxon>Pilimelia</taxon>
    </lineage>
</organism>
<sequence>MTSTTARLLSAGAAAALAITGIAVGSPASAAAPSVQTFKNVATGFCLDSNAAKQAYTHGCNGGNYQKWDVQSSGGVVLKNVATGFCLDSNAAKQAYTHACNGGSYQKWTVLRRGGDVGFKNVATGFCLDSNAAKQLYTHACNGGNYQWWN</sequence>
<reference evidence="3" key="1">
    <citation type="journal article" date="2014" name="Int. J. Syst. Evol. Microbiol.">
        <title>Complete genome sequence of Corynebacterium casei LMG S-19264T (=DSM 44701T), isolated from a smear-ripened cheese.</title>
        <authorList>
            <consortium name="US DOE Joint Genome Institute (JGI-PGF)"/>
            <person name="Walter F."/>
            <person name="Albersmeier A."/>
            <person name="Kalinowski J."/>
            <person name="Ruckert C."/>
        </authorList>
    </citation>
    <scope>NUCLEOTIDE SEQUENCE</scope>
    <source>
        <strain evidence="3">JCM 3090</strain>
    </source>
</reference>